<name>A0AA39FAR9_9HYME</name>
<proteinExistence type="predicted"/>
<dbReference type="Proteomes" id="UP001168990">
    <property type="component" value="Unassembled WGS sequence"/>
</dbReference>
<reference evidence="1" key="2">
    <citation type="submission" date="2023-03" db="EMBL/GenBank/DDBJ databases">
        <authorList>
            <person name="Inwood S.N."/>
            <person name="Skelly J.G."/>
            <person name="Guhlin J."/>
            <person name="Harrop T.W.R."/>
            <person name="Goldson S.G."/>
            <person name="Dearden P.K."/>
        </authorList>
    </citation>
    <scope>NUCLEOTIDE SEQUENCE</scope>
    <source>
        <strain evidence="1">Irish</strain>
        <tissue evidence="1">Whole body</tissue>
    </source>
</reference>
<organism evidence="1 2">
    <name type="scientific">Microctonus aethiopoides</name>
    <dbReference type="NCBI Taxonomy" id="144406"/>
    <lineage>
        <taxon>Eukaryota</taxon>
        <taxon>Metazoa</taxon>
        <taxon>Ecdysozoa</taxon>
        <taxon>Arthropoda</taxon>
        <taxon>Hexapoda</taxon>
        <taxon>Insecta</taxon>
        <taxon>Pterygota</taxon>
        <taxon>Neoptera</taxon>
        <taxon>Endopterygota</taxon>
        <taxon>Hymenoptera</taxon>
        <taxon>Apocrita</taxon>
        <taxon>Ichneumonoidea</taxon>
        <taxon>Braconidae</taxon>
        <taxon>Euphorinae</taxon>
        <taxon>Microctonus</taxon>
    </lineage>
</organism>
<gene>
    <name evidence="1" type="ORF">PV328_004560</name>
</gene>
<evidence type="ECO:0000313" key="2">
    <source>
        <dbReference type="Proteomes" id="UP001168990"/>
    </source>
</evidence>
<evidence type="ECO:0000313" key="1">
    <source>
        <dbReference type="EMBL" id="KAK0166113.1"/>
    </source>
</evidence>
<dbReference type="EMBL" id="JAQQBS010001422">
    <property type="protein sequence ID" value="KAK0166113.1"/>
    <property type="molecule type" value="Genomic_DNA"/>
</dbReference>
<accession>A0AA39FAR9</accession>
<reference evidence="1" key="1">
    <citation type="journal article" date="2023" name="bioRxiv">
        <title>Scaffold-level genome assemblies of two parasitoid biocontrol wasps reveal the parthenogenesis mechanism and an associated novel virus.</title>
        <authorList>
            <person name="Inwood S."/>
            <person name="Skelly J."/>
            <person name="Guhlin J."/>
            <person name="Harrop T."/>
            <person name="Goldson S."/>
            <person name="Dearden P."/>
        </authorList>
    </citation>
    <scope>NUCLEOTIDE SEQUENCE</scope>
    <source>
        <strain evidence="1">Irish</strain>
        <tissue evidence="1">Whole body</tissue>
    </source>
</reference>
<dbReference type="AlphaFoldDB" id="A0AA39FAR9"/>
<comment type="caution">
    <text evidence="1">The sequence shown here is derived from an EMBL/GenBank/DDBJ whole genome shotgun (WGS) entry which is preliminary data.</text>
</comment>
<keyword evidence="2" id="KW-1185">Reference proteome</keyword>
<protein>
    <submittedName>
        <fullName evidence="1">Uncharacterized protein</fullName>
    </submittedName>
</protein>
<sequence>MEEEIEILRSQLAGAQELHQEEIINIKMRYEREKSNYLRTISTLKKQIHDLQTALEKSVKLNSHPALQKSTLINQSQSKKMTSIFK</sequence>